<dbReference type="Pfam" id="PF00072">
    <property type="entry name" value="Response_reg"/>
    <property type="match status" value="1"/>
</dbReference>
<evidence type="ECO:0000313" key="4">
    <source>
        <dbReference type="EMBL" id="VVM45590.1"/>
    </source>
</evidence>
<feature type="modified residue" description="4-aspartylphosphate" evidence="2">
    <location>
        <position position="66"/>
    </location>
</feature>
<evidence type="ECO:0000256" key="2">
    <source>
        <dbReference type="PROSITE-ProRule" id="PRU00169"/>
    </source>
</evidence>
<organism evidence="4 5">
    <name type="scientific">Pseudomonas fluorescens</name>
    <dbReference type="NCBI Taxonomy" id="294"/>
    <lineage>
        <taxon>Bacteria</taxon>
        <taxon>Pseudomonadati</taxon>
        <taxon>Pseudomonadota</taxon>
        <taxon>Gammaproteobacteria</taxon>
        <taxon>Pseudomonadales</taxon>
        <taxon>Pseudomonadaceae</taxon>
        <taxon>Pseudomonas</taxon>
    </lineage>
</organism>
<dbReference type="InterPro" id="IPR050595">
    <property type="entry name" value="Bact_response_regulator"/>
</dbReference>
<dbReference type="PROSITE" id="PS50110">
    <property type="entry name" value="RESPONSE_REGULATORY"/>
    <property type="match status" value="1"/>
</dbReference>
<proteinExistence type="predicted"/>
<dbReference type="RefSeq" id="WP_150578998.1">
    <property type="nucleotide sequence ID" value="NZ_CABVGX010000002.1"/>
</dbReference>
<name>A0A5E6PTE5_PSEFL</name>
<dbReference type="GO" id="GO:0000160">
    <property type="term" value="P:phosphorelay signal transduction system"/>
    <property type="evidence" value="ECO:0007669"/>
    <property type="project" value="InterPro"/>
</dbReference>
<evidence type="ECO:0000256" key="1">
    <source>
        <dbReference type="ARBA" id="ARBA00022553"/>
    </source>
</evidence>
<dbReference type="Proteomes" id="UP000325607">
    <property type="component" value="Unassembled WGS sequence"/>
</dbReference>
<gene>
    <name evidence="4" type="ORF">PS645_00482</name>
</gene>
<dbReference type="Gene3D" id="3.40.50.2300">
    <property type="match status" value="1"/>
</dbReference>
<dbReference type="PANTHER" id="PTHR44591:SF21">
    <property type="entry name" value="TWO-COMPONENT RESPONSE REGULATOR"/>
    <property type="match status" value="1"/>
</dbReference>
<dbReference type="PANTHER" id="PTHR44591">
    <property type="entry name" value="STRESS RESPONSE REGULATOR PROTEIN 1"/>
    <property type="match status" value="1"/>
</dbReference>
<reference evidence="4 5" key="1">
    <citation type="submission" date="2019-09" db="EMBL/GenBank/DDBJ databases">
        <authorList>
            <person name="Chandra G."/>
            <person name="Truman W A."/>
        </authorList>
    </citation>
    <scope>NUCLEOTIDE SEQUENCE [LARGE SCALE GENOMIC DNA]</scope>
    <source>
        <strain evidence="4">PS645</strain>
    </source>
</reference>
<accession>A0A5E6PTE5</accession>
<dbReference type="SUPFAM" id="SSF52172">
    <property type="entry name" value="CheY-like"/>
    <property type="match status" value="1"/>
</dbReference>
<keyword evidence="1 2" id="KW-0597">Phosphoprotein</keyword>
<protein>
    <recommendedName>
        <fullName evidence="3">Response regulatory domain-containing protein</fullName>
    </recommendedName>
</protein>
<dbReference type="EMBL" id="CABVGX010000002">
    <property type="protein sequence ID" value="VVM45590.1"/>
    <property type="molecule type" value="Genomic_DNA"/>
</dbReference>
<dbReference type="InterPro" id="IPR011006">
    <property type="entry name" value="CheY-like_superfamily"/>
</dbReference>
<dbReference type="OrthoDB" id="9784719at2"/>
<evidence type="ECO:0000259" key="3">
    <source>
        <dbReference type="PROSITE" id="PS50110"/>
    </source>
</evidence>
<dbReference type="InterPro" id="IPR001789">
    <property type="entry name" value="Sig_transdc_resp-reg_receiver"/>
</dbReference>
<sequence length="147" mass="15977">MCPVSMAGKNRPEGLILVVEDDPLILEFLIEILVDEGFAVESRASADEACVYLQAHADKVHLLLTDITMPGEKNGADLANHFGDRWPDKPIMIMSGYETPETSGVRHDVKFIKKPWAIGQLLDTVEAAYTSKAGGRNIASGTVTAPR</sequence>
<dbReference type="AlphaFoldDB" id="A0A5E6PTE5"/>
<dbReference type="SMART" id="SM00448">
    <property type="entry name" value="REC"/>
    <property type="match status" value="1"/>
</dbReference>
<evidence type="ECO:0000313" key="5">
    <source>
        <dbReference type="Proteomes" id="UP000325607"/>
    </source>
</evidence>
<feature type="domain" description="Response regulatory" evidence="3">
    <location>
        <begin position="15"/>
        <end position="129"/>
    </location>
</feature>